<feature type="region of interest" description="Disordered" evidence="1">
    <location>
        <begin position="309"/>
        <end position="329"/>
    </location>
</feature>
<name>A0A0C3FWP6_PILCF</name>
<reference evidence="3 4" key="1">
    <citation type="submission" date="2014-04" db="EMBL/GenBank/DDBJ databases">
        <authorList>
            <consortium name="DOE Joint Genome Institute"/>
            <person name="Kuo A."/>
            <person name="Tarkka M."/>
            <person name="Buscot F."/>
            <person name="Kohler A."/>
            <person name="Nagy L.G."/>
            <person name="Floudas D."/>
            <person name="Copeland A."/>
            <person name="Barry K.W."/>
            <person name="Cichocki N."/>
            <person name="Veneault-Fourrey C."/>
            <person name="LaButti K."/>
            <person name="Lindquist E.A."/>
            <person name="Lipzen A."/>
            <person name="Lundell T."/>
            <person name="Morin E."/>
            <person name="Murat C."/>
            <person name="Sun H."/>
            <person name="Tunlid A."/>
            <person name="Henrissat B."/>
            <person name="Grigoriev I.V."/>
            <person name="Hibbett D.S."/>
            <person name="Martin F."/>
            <person name="Nordberg H.P."/>
            <person name="Cantor M.N."/>
            <person name="Hua S.X."/>
        </authorList>
    </citation>
    <scope>NUCLEOTIDE SEQUENCE [LARGE SCALE GENOMIC DNA]</scope>
    <source>
        <strain evidence="3 4">F 1598</strain>
    </source>
</reference>
<dbReference type="HOGENOM" id="CLU_029630_1_0_1"/>
<dbReference type="AlphaFoldDB" id="A0A0C3FWP6"/>
<proteinExistence type="predicted"/>
<accession>A0A0C3FWP6</accession>
<feature type="compositionally biased region" description="Low complexity" evidence="1">
    <location>
        <begin position="357"/>
        <end position="383"/>
    </location>
</feature>
<dbReference type="Pfam" id="PF13668">
    <property type="entry name" value="Ferritin_2"/>
    <property type="match status" value="1"/>
</dbReference>
<gene>
    <name evidence="3" type="ORF">PILCRDRAFT_68951</name>
</gene>
<reference evidence="4" key="2">
    <citation type="submission" date="2015-01" db="EMBL/GenBank/DDBJ databases">
        <title>Evolutionary Origins and Diversification of the Mycorrhizal Mutualists.</title>
        <authorList>
            <consortium name="DOE Joint Genome Institute"/>
            <consortium name="Mycorrhizal Genomics Consortium"/>
            <person name="Kohler A."/>
            <person name="Kuo A."/>
            <person name="Nagy L.G."/>
            <person name="Floudas D."/>
            <person name="Copeland A."/>
            <person name="Barry K.W."/>
            <person name="Cichocki N."/>
            <person name="Veneault-Fourrey C."/>
            <person name="LaButti K."/>
            <person name="Lindquist E.A."/>
            <person name="Lipzen A."/>
            <person name="Lundell T."/>
            <person name="Morin E."/>
            <person name="Murat C."/>
            <person name="Riley R."/>
            <person name="Ohm R."/>
            <person name="Sun H."/>
            <person name="Tunlid A."/>
            <person name="Henrissat B."/>
            <person name="Grigoriev I.V."/>
            <person name="Hibbett D.S."/>
            <person name="Martin F."/>
        </authorList>
    </citation>
    <scope>NUCLEOTIDE SEQUENCE [LARGE SCALE GENOMIC DNA]</scope>
    <source>
        <strain evidence="4">F 1598</strain>
    </source>
</reference>
<dbReference type="Proteomes" id="UP000054166">
    <property type="component" value="Unassembled WGS sequence"/>
</dbReference>
<evidence type="ECO:0000256" key="1">
    <source>
        <dbReference type="SAM" id="MobiDB-lite"/>
    </source>
</evidence>
<keyword evidence="4" id="KW-1185">Reference proteome</keyword>
<evidence type="ECO:0008006" key="5">
    <source>
        <dbReference type="Google" id="ProtNLM"/>
    </source>
</evidence>
<dbReference type="OrthoDB" id="1001765at2759"/>
<dbReference type="CDD" id="cd00657">
    <property type="entry name" value="Ferritin_like"/>
    <property type="match status" value="1"/>
</dbReference>
<evidence type="ECO:0000256" key="2">
    <source>
        <dbReference type="SAM" id="SignalP"/>
    </source>
</evidence>
<protein>
    <recommendedName>
        <fullName evidence="5">Ferritin-like domain-containing protein</fullName>
    </recommendedName>
</protein>
<keyword evidence="2" id="KW-0732">Signal</keyword>
<dbReference type="STRING" id="765440.A0A0C3FWP6"/>
<dbReference type="SUPFAM" id="SSF47240">
    <property type="entry name" value="Ferritin-like"/>
    <property type="match status" value="1"/>
</dbReference>
<feature type="signal peptide" evidence="2">
    <location>
        <begin position="1"/>
        <end position="18"/>
    </location>
</feature>
<evidence type="ECO:0000313" key="3">
    <source>
        <dbReference type="EMBL" id="KIM83949.1"/>
    </source>
</evidence>
<dbReference type="InParanoid" id="A0A0C3FWP6"/>
<dbReference type="EMBL" id="KN832989">
    <property type="protein sequence ID" value="KIM83949.1"/>
    <property type="molecule type" value="Genomic_DNA"/>
</dbReference>
<feature type="chain" id="PRO_5002164567" description="Ferritin-like domain-containing protein" evidence="2">
    <location>
        <begin position="19"/>
        <end position="402"/>
    </location>
</feature>
<dbReference type="InterPro" id="IPR009078">
    <property type="entry name" value="Ferritin-like_SF"/>
</dbReference>
<feature type="region of interest" description="Disordered" evidence="1">
    <location>
        <begin position="357"/>
        <end position="402"/>
    </location>
</feature>
<organism evidence="3 4">
    <name type="scientific">Piloderma croceum (strain F 1598)</name>
    <dbReference type="NCBI Taxonomy" id="765440"/>
    <lineage>
        <taxon>Eukaryota</taxon>
        <taxon>Fungi</taxon>
        <taxon>Dikarya</taxon>
        <taxon>Basidiomycota</taxon>
        <taxon>Agaricomycotina</taxon>
        <taxon>Agaricomycetes</taxon>
        <taxon>Agaricomycetidae</taxon>
        <taxon>Atheliales</taxon>
        <taxon>Atheliaceae</taxon>
        <taxon>Piloderma</taxon>
    </lineage>
</organism>
<evidence type="ECO:0000313" key="4">
    <source>
        <dbReference type="Proteomes" id="UP000054166"/>
    </source>
</evidence>
<sequence length="402" mass="40711">MHFSITLVALVAPILVSAAPWRRAASTDLTILMFADVLEQLESTFYTQALQKFQDSDFQAAGFQSAQIPIQQFTQIESDEATHSMILQSTIKANGGQPITSCNFDFSSVLTDVSTMAATARLVENVGVGAYLGAAHLVSDPVLLTAAASILTVEARHQTVLNILGGATAIPQSFDIGLTPSQVLAIAGAFISGCDLGVSANPSLTITNTGALQPGTTLNFKSDAINGTISEDTMFCQMLAGGLAFSISLPFNQCTVPPGINGPVAIFVTSDDQPLAASVVDQATNSIVAGPTMGFIDIESDTLSQLVRTGSGTSSASASNSTSTTTISPSDASSIIFSASTASASATPAAAAASGTLSANAQGSQGSNAAASPPPNTATGPSPDGHVVVIGWSNLPSSTTTA</sequence>